<feature type="binding site" evidence="12">
    <location>
        <position position="130"/>
    </location>
    <ligand>
        <name>Mg(2+)</name>
        <dbReference type="ChEBI" id="CHEBI:18420"/>
        <label>1</label>
    </ligand>
</feature>
<dbReference type="NCBIfam" id="NF001236">
    <property type="entry name" value="PRK00203.1"/>
    <property type="match status" value="1"/>
</dbReference>
<evidence type="ECO:0000256" key="9">
    <source>
        <dbReference type="ARBA" id="ARBA00022759"/>
    </source>
</evidence>
<evidence type="ECO:0000256" key="4">
    <source>
        <dbReference type="ARBA" id="ARBA00011245"/>
    </source>
</evidence>
<organism evidence="14 15">
    <name type="scientific">Desulfobotulus mexicanus</name>
    <dbReference type="NCBI Taxonomy" id="2586642"/>
    <lineage>
        <taxon>Bacteria</taxon>
        <taxon>Pseudomonadati</taxon>
        <taxon>Thermodesulfobacteriota</taxon>
        <taxon>Desulfobacteria</taxon>
        <taxon>Desulfobacterales</taxon>
        <taxon>Desulfobacteraceae</taxon>
        <taxon>Desulfobotulus</taxon>
    </lineage>
</organism>
<feature type="binding site" evidence="12">
    <location>
        <position position="91"/>
    </location>
    <ligand>
        <name>Mg(2+)</name>
        <dbReference type="ChEBI" id="CHEBI:18420"/>
        <label>1</label>
    </ligand>
</feature>
<proteinExistence type="inferred from homology"/>
<feature type="domain" description="RNase H type-1" evidence="13">
    <location>
        <begin position="82"/>
        <end position="226"/>
    </location>
</feature>
<keyword evidence="10 12" id="KW-0378">Hydrolase</keyword>
<dbReference type="EC" id="3.1.26.4" evidence="5 12"/>
<comment type="subcellular location">
    <subcellularLocation>
        <location evidence="12">Cytoplasm</location>
    </subcellularLocation>
</comment>
<keyword evidence="8 12" id="KW-0479">Metal-binding</keyword>
<dbReference type="InterPro" id="IPR002156">
    <property type="entry name" value="RNaseH_domain"/>
</dbReference>
<dbReference type="AlphaFoldDB" id="A0A5S5MC09"/>
<evidence type="ECO:0000256" key="3">
    <source>
        <dbReference type="ARBA" id="ARBA00005300"/>
    </source>
</evidence>
<dbReference type="InterPro" id="IPR011320">
    <property type="entry name" value="RNase_H1_N"/>
</dbReference>
<evidence type="ECO:0000256" key="10">
    <source>
        <dbReference type="ARBA" id="ARBA00022801"/>
    </source>
</evidence>
<evidence type="ECO:0000259" key="13">
    <source>
        <dbReference type="PROSITE" id="PS50879"/>
    </source>
</evidence>
<reference evidence="14 15" key="1">
    <citation type="submission" date="2019-06" db="EMBL/GenBank/DDBJ databases">
        <title>Desulfobotulus mexicanus sp. nov., a novel sulfate-reducing bacterium isolated from the sediment of an alkaline crater lake in Mexico.</title>
        <authorList>
            <person name="Hirschler-Rea A."/>
        </authorList>
    </citation>
    <scope>NUCLEOTIDE SEQUENCE [LARGE SCALE GENOMIC DNA]</scope>
    <source>
        <strain evidence="14 15">PAR22N</strain>
    </source>
</reference>
<dbReference type="Gene3D" id="3.40.970.10">
    <property type="entry name" value="Ribonuclease H1, N-terminal domain"/>
    <property type="match status" value="1"/>
</dbReference>
<protein>
    <recommendedName>
        <fullName evidence="6 12">Ribonuclease H</fullName>
        <shortName evidence="12">RNase H</shortName>
        <ecNumber evidence="5 12">3.1.26.4</ecNumber>
    </recommendedName>
</protein>
<comment type="cofactor">
    <cofactor evidence="12">
        <name>Mg(2+)</name>
        <dbReference type="ChEBI" id="CHEBI:18420"/>
    </cofactor>
    <text evidence="12">Binds 1 Mg(2+) ion per subunit. May bind a second metal ion at a regulatory site, or after substrate binding.</text>
</comment>
<evidence type="ECO:0000256" key="6">
    <source>
        <dbReference type="ARBA" id="ARBA00017721"/>
    </source>
</evidence>
<comment type="caution">
    <text evidence="14">The sequence shown here is derived from an EMBL/GenBank/DDBJ whole genome shotgun (WGS) entry which is preliminary data.</text>
</comment>
<dbReference type="InterPro" id="IPR036397">
    <property type="entry name" value="RNaseH_sf"/>
</dbReference>
<evidence type="ECO:0000256" key="1">
    <source>
        <dbReference type="ARBA" id="ARBA00000077"/>
    </source>
</evidence>
<feature type="binding site" evidence="12">
    <location>
        <position position="153"/>
    </location>
    <ligand>
        <name>Mg(2+)</name>
        <dbReference type="ChEBI" id="CHEBI:18420"/>
        <label>1</label>
    </ligand>
</feature>
<dbReference type="GO" id="GO:0004523">
    <property type="term" value="F:RNA-DNA hybrid ribonuclease activity"/>
    <property type="evidence" value="ECO:0007669"/>
    <property type="project" value="UniProtKB-UniRule"/>
</dbReference>
<dbReference type="InterPro" id="IPR037056">
    <property type="entry name" value="RNase_H1_N_sf"/>
</dbReference>
<dbReference type="Proteomes" id="UP000321899">
    <property type="component" value="Unassembled WGS sequence"/>
</dbReference>
<keyword evidence="7 12" id="KW-0540">Nuclease</keyword>
<keyword evidence="12" id="KW-0963">Cytoplasm</keyword>
<evidence type="ECO:0000256" key="7">
    <source>
        <dbReference type="ARBA" id="ARBA00022722"/>
    </source>
</evidence>
<dbReference type="GO" id="GO:0003676">
    <property type="term" value="F:nucleic acid binding"/>
    <property type="evidence" value="ECO:0007669"/>
    <property type="project" value="InterPro"/>
</dbReference>
<name>A0A5S5MC09_9BACT</name>
<dbReference type="Gene3D" id="3.30.420.10">
    <property type="entry name" value="Ribonuclease H-like superfamily/Ribonuclease H"/>
    <property type="match status" value="1"/>
</dbReference>
<evidence type="ECO:0000313" key="14">
    <source>
        <dbReference type="EMBL" id="TYT73268.1"/>
    </source>
</evidence>
<dbReference type="PROSITE" id="PS50879">
    <property type="entry name" value="RNASE_H_1"/>
    <property type="match status" value="1"/>
</dbReference>
<feature type="binding site" evidence="12">
    <location>
        <position position="218"/>
    </location>
    <ligand>
        <name>Mg(2+)</name>
        <dbReference type="ChEBI" id="CHEBI:18420"/>
        <label>2</label>
    </ligand>
</feature>
<dbReference type="OrthoDB" id="7845843at2"/>
<dbReference type="HAMAP" id="MF_00042">
    <property type="entry name" value="RNase_H"/>
    <property type="match status" value="1"/>
</dbReference>
<evidence type="ECO:0000256" key="2">
    <source>
        <dbReference type="ARBA" id="ARBA00004065"/>
    </source>
</evidence>
<dbReference type="EMBL" id="VDMB01000038">
    <property type="protein sequence ID" value="TYT73268.1"/>
    <property type="molecule type" value="Genomic_DNA"/>
</dbReference>
<evidence type="ECO:0000256" key="12">
    <source>
        <dbReference type="HAMAP-Rule" id="MF_00042"/>
    </source>
</evidence>
<dbReference type="Pfam" id="PF01693">
    <property type="entry name" value="Cauli_VI"/>
    <property type="match status" value="1"/>
</dbReference>
<dbReference type="InterPro" id="IPR009027">
    <property type="entry name" value="Ribosomal_bL9/RNase_H1_N"/>
</dbReference>
<dbReference type="GO" id="GO:0043137">
    <property type="term" value="P:DNA replication, removal of RNA primer"/>
    <property type="evidence" value="ECO:0007669"/>
    <property type="project" value="TreeGrafter"/>
</dbReference>
<dbReference type="InterPro" id="IPR012337">
    <property type="entry name" value="RNaseH-like_sf"/>
</dbReference>
<comment type="similarity">
    <text evidence="3 12">Belongs to the RNase H family.</text>
</comment>
<dbReference type="InterPro" id="IPR050092">
    <property type="entry name" value="RNase_H"/>
</dbReference>
<keyword evidence="15" id="KW-1185">Reference proteome</keyword>
<keyword evidence="9 12" id="KW-0255">Endonuclease</keyword>
<accession>A0A5S5MC09</accession>
<gene>
    <name evidence="12 14" type="primary">rnhA</name>
    <name evidence="14" type="ORF">FIM25_15950</name>
</gene>
<dbReference type="PANTHER" id="PTHR10642">
    <property type="entry name" value="RIBONUCLEASE H1"/>
    <property type="match status" value="1"/>
</dbReference>
<keyword evidence="11 12" id="KW-0460">Magnesium</keyword>
<dbReference type="GO" id="GO:0000287">
    <property type="term" value="F:magnesium ion binding"/>
    <property type="evidence" value="ECO:0007669"/>
    <property type="project" value="UniProtKB-UniRule"/>
</dbReference>
<evidence type="ECO:0000256" key="5">
    <source>
        <dbReference type="ARBA" id="ARBA00012180"/>
    </source>
</evidence>
<comment type="catalytic activity">
    <reaction evidence="1 12">
        <text>Endonucleolytic cleavage to 5'-phosphomonoester.</text>
        <dbReference type="EC" id="3.1.26.4"/>
    </reaction>
</comment>
<comment type="subunit">
    <text evidence="4 12">Monomer.</text>
</comment>
<dbReference type="RefSeq" id="WP_139450852.1">
    <property type="nucleotide sequence ID" value="NZ_VDMB01000038.1"/>
</dbReference>
<dbReference type="SUPFAM" id="SSF55658">
    <property type="entry name" value="L9 N-domain-like"/>
    <property type="match status" value="1"/>
</dbReference>
<evidence type="ECO:0000256" key="8">
    <source>
        <dbReference type="ARBA" id="ARBA00022723"/>
    </source>
</evidence>
<dbReference type="FunFam" id="3.40.970.10:FF:000002">
    <property type="entry name" value="Ribonuclease H"/>
    <property type="match status" value="1"/>
</dbReference>
<dbReference type="PANTHER" id="PTHR10642:SF26">
    <property type="entry name" value="RIBONUCLEASE H1"/>
    <property type="match status" value="1"/>
</dbReference>
<evidence type="ECO:0000313" key="15">
    <source>
        <dbReference type="Proteomes" id="UP000321899"/>
    </source>
</evidence>
<feature type="binding site" evidence="12">
    <location>
        <position position="91"/>
    </location>
    <ligand>
        <name>Mg(2+)</name>
        <dbReference type="ChEBI" id="CHEBI:18420"/>
        <label>2</label>
    </ligand>
</feature>
<dbReference type="CDD" id="cd09278">
    <property type="entry name" value="RNase_HI_prokaryote_like"/>
    <property type="match status" value="1"/>
</dbReference>
<evidence type="ECO:0000256" key="11">
    <source>
        <dbReference type="ARBA" id="ARBA00022842"/>
    </source>
</evidence>
<comment type="function">
    <text evidence="2 12">Endonuclease that specifically degrades the RNA of RNA-DNA hybrids.</text>
</comment>
<dbReference type="InterPro" id="IPR022892">
    <property type="entry name" value="RNaseHI"/>
</dbReference>
<dbReference type="Pfam" id="PF00075">
    <property type="entry name" value="RNase_H"/>
    <property type="match status" value="1"/>
</dbReference>
<dbReference type="GO" id="GO:0005737">
    <property type="term" value="C:cytoplasm"/>
    <property type="evidence" value="ECO:0007669"/>
    <property type="project" value="UniProtKB-SubCell"/>
</dbReference>
<dbReference type="SUPFAM" id="SSF53098">
    <property type="entry name" value="Ribonuclease H-like"/>
    <property type="match status" value="1"/>
</dbReference>
<sequence length="239" mass="26122">MALKKYYAVLRGKKPGIYRVWAGGEGAQVQVMGFPGARYKGFEKLEDAEAFMAGKNPVTSPDASAGNKKKLRPYEDAGLDPLDYPIHVFSDGGAIGNPGPGGYGTVVIQEDGSRQEFSAGFSLTTNNRMELLGAIVGLEAVKNEGVPILLTSDSRYLVQGIEKKWARGWRARGWKKSDGTPALNPDLWKRLLDLLDHMEVRFQWVKGHSGHIENERCDVLAQSASRGSNLPPDTGYKGK</sequence>